<keyword evidence="2" id="KW-0813">Transport</keyword>
<gene>
    <name evidence="9" type="ORF">E0485_19195</name>
</gene>
<dbReference type="Pfam" id="PF07690">
    <property type="entry name" value="MFS_1"/>
    <property type="match status" value="2"/>
</dbReference>
<dbReference type="InterPro" id="IPR036259">
    <property type="entry name" value="MFS_trans_sf"/>
</dbReference>
<feature type="transmembrane region" description="Helical" evidence="7">
    <location>
        <begin position="305"/>
        <end position="327"/>
    </location>
</feature>
<feature type="transmembrane region" description="Helical" evidence="7">
    <location>
        <begin position="7"/>
        <end position="27"/>
    </location>
</feature>
<evidence type="ECO:0000256" key="4">
    <source>
        <dbReference type="ARBA" id="ARBA00022692"/>
    </source>
</evidence>
<dbReference type="GO" id="GO:0022857">
    <property type="term" value="F:transmembrane transporter activity"/>
    <property type="evidence" value="ECO:0007669"/>
    <property type="project" value="InterPro"/>
</dbReference>
<protein>
    <submittedName>
        <fullName evidence="9">MFS transporter</fullName>
    </submittedName>
</protein>
<evidence type="ECO:0000256" key="5">
    <source>
        <dbReference type="ARBA" id="ARBA00022989"/>
    </source>
</evidence>
<evidence type="ECO:0000313" key="10">
    <source>
        <dbReference type="Proteomes" id="UP000295418"/>
    </source>
</evidence>
<keyword evidence="4 7" id="KW-0812">Transmembrane</keyword>
<accession>A0A4R4E6L7</accession>
<dbReference type="GO" id="GO:0005886">
    <property type="term" value="C:plasma membrane"/>
    <property type="evidence" value="ECO:0007669"/>
    <property type="project" value="UniProtKB-SubCell"/>
</dbReference>
<sequence length="404" mass="44430">MKEWKNASLLITGIGMSNLGNWIYFIALNLTILNLTGSAAAVAGLFVIKPIALLVTNFWSGSVIDRVNIKKLMIWVDVIRGVLICIIPFITTLWMIYGMIFIIQIVGSVFGPSSSIYITKVVPSENRQRFNSFMSMTNSSAFLLGPALSGVLIMLVGTELCIFINGVSFFLCALCINFLPNIERDVANGRERIKLKVLMKDWQTVAQFARSAKYFISIYILFQSAMLLGFAVDSQEAPYIKQHLLLSDQEYGLMVSVTGIGSLTGAFVSALLGKRIAIRWYISLGMLLTAVCYVLFYASSGFISATIAFILLGFFMSFASTGYTTFYQQHVPTDLMGRFGSLADMVQGSIQIVLTLLLGLLADVFSLQLVCLIFSGIGVWVSLVLCLRVVSGRKRELASDGVNI</sequence>
<name>A0A4R4E6L7_9BACL</name>
<feature type="domain" description="Major facilitator superfamily (MFS) profile" evidence="8">
    <location>
        <begin position="6"/>
        <end position="394"/>
    </location>
</feature>
<reference evidence="9 10" key="1">
    <citation type="submission" date="2019-03" db="EMBL/GenBank/DDBJ databases">
        <authorList>
            <person name="Kim M.K.M."/>
        </authorList>
    </citation>
    <scope>NUCLEOTIDE SEQUENCE [LARGE SCALE GENOMIC DNA]</scope>
    <source>
        <strain evidence="9 10">18JY21-1</strain>
    </source>
</reference>
<dbReference type="Gene3D" id="1.20.1250.20">
    <property type="entry name" value="MFS general substrate transporter like domains"/>
    <property type="match status" value="1"/>
</dbReference>
<evidence type="ECO:0000313" key="9">
    <source>
        <dbReference type="EMBL" id="TCZ74697.1"/>
    </source>
</evidence>
<comment type="caution">
    <text evidence="9">The sequence shown here is derived from an EMBL/GenBank/DDBJ whole genome shotgun (WGS) entry which is preliminary data.</text>
</comment>
<dbReference type="CDD" id="cd06173">
    <property type="entry name" value="MFS_MefA_like"/>
    <property type="match status" value="1"/>
</dbReference>
<evidence type="ECO:0000256" key="6">
    <source>
        <dbReference type="ARBA" id="ARBA00023136"/>
    </source>
</evidence>
<dbReference type="Proteomes" id="UP000295418">
    <property type="component" value="Unassembled WGS sequence"/>
</dbReference>
<evidence type="ECO:0000256" key="2">
    <source>
        <dbReference type="ARBA" id="ARBA00022448"/>
    </source>
</evidence>
<evidence type="ECO:0000256" key="1">
    <source>
        <dbReference type="ARBA" id="ARBA00004651"/>
    </source>
</evidence>
<keyword evidence="10" id="KW-1185">Reference proteome</keyword>
<feature type="transmembrane region" description="Helical" evidence="7">
    <location>
        <begin position="39"/>
        <end position="60"/>
    </location>
</feature>
<keyword evidence="5 7" id="KW-1133">Transmembrane helix</keyword>
<evidence type="ECO:0000259" key="8">
    <source>
        <dbReference type="PROSITE" id="PS50850"/>
    </source>
</evidence>
<dbReference type="EMBL" id="SKFG01000024">
    <property type="protein sequence ID" value="TCZ74697.1"/>
    <property type="molecule type" value="Genomic_DNA"/>
</dbReference>
<dbReference type="RefSeq" id="WP_132419689.1">
    <property type="nucleotide sequence ID" value="NZ_SKFG01000024.1"/>
</dbReference>
<keyword evidence="6 7" id="KW-0472">Membrane</keyword>
<feature type="transmembrane region" description="Helical" evidence="7">
    <location>
        <begin position="339"/>
        <end position="361"/>
    </location>
</feature>
<feature type="transmembrane region" description="Helical" evidence="7">
    <location>
        <begin position="280"/>
        <end position="299"/>
    </location>
</feature>
<dbReference type="InterPro" id="IPR011701">
    <property type="entry name" value="MFS"/>
</dbReference>
<dbReference type="AlphaFoldDB" id="A0A4R4E6L7"/>
<dbReference type="PANTHER" id="PTHR43266:SF2">
    <property type="entry name" value="MAJOR FACILITATOR SUPERFAMILY (MFS) PROFILE DOMAIN-CONTAINING PROTEIN"/>
    <property type="match status" value="1"/>
</dbReference>
<dbReference type="PROSITE" id="PS50850">
    <property type="entry name" value="MFS"/>
    <property type="match status" value="1"/>
</dbReference>
<feature type="transmembrane region" description="Helical" evidence="7">
    <location>
        <begin position="367"/>
        <end position="390"/>
    </location>
</feature>
<dbReference type="OrthoDB" id="2156306at2"/>
<dbReference type="InterPro" id="IPR022324">
    <property type="entry name" value="Bacilysin_exporter_BacE_put"/>
</dbReference>
<feature type="transmembrane region" description="Helical" evidence="7">
    <location>
        <begin position="214"/>
        <end position="232"/>
    </location>
</feature>
<dbReference type="InterPro" id="IPR020846">
    <property type="entry name" value="MFS_dom"/>
</dbReference>
<keyword evidence="3" id="KW-1003">Cell membrane</keyword>
<comment type="subcellular location">
    <subcellularLocation>
        <location evidence="1">Cell membrane</location>
        <topology evidence="1">Multi-pass membrane protein</topology>
    </subcellularLocation>
</comment>
<feature type="transmembrane region" description="Helical" evidence="7">
    <location>
        <begin position="139"/>
        <end position="156"/>
    </location>
</feature>
<evidence type="ECO:0000256" key="3">
    <source>
        <dbReference type="ARBA" id="ARBA00022475"/>
    </source>
</evidence>
<feature type="transmembrane region" description="Helical" evidence="7">
    <location>
        <begin position="252"/>
        <end position="273"/>
    </location>
</feature>
<dbReference type="SUPFAM" id="SSF103473">
    <property type="entry name" value="MFS general substrate transporter"/>
    <property type="match status" value="1"/>
</dbReference>
<organism evidence="9 10">
    <name type="scientific">Paenibacillus albiflavus</name>
    <dbReference type="NCBI Taxonomy" id="2545760"/>
    <lineage>
        <taxon>Bacteria</taxon>
        <taxon>Bacillati</taxon>
        <taxon>Bacillota</taxon>
        <taxon>Bacilli</taxon>
        <taxon>Bacillales</taxon>
        <taxon>Paenibacillaceae</taxon>
        <taxon>Paenibacillus</taxon>
    </lineage>
</organism>
<proteinExistence type="predicted"/>
<evidence type="ECO:0000256" key="7">
    <source>
        <dbReference type="SAM" id="Phobius"/>
    </source>
</evidence>
<dbReference type="PANTHER" id="PTHR43266">
    <property type="entry name" value="MACROLIDE-EFFLUX PROTEIN"/>
    <property type="match status" value="1"/>
</dbReference>
<dbReference type="PRINTS" id="PR01988">
    <property type="entry name" value="EXPORTERBACE"/>
</dbReference>